<evidence type="ECO:0000313" key="1">
    <source>
        <dbReference type="EMBL" id="OCQ20804.1"/>
    </source>
</evidence>
<reference evidence="2" key="1">
    <citation type="submission" date="2016-07" db="EMBL/GenBank/DDBJ databases">
        <authorList>
            <person name="Florea S."/>
            <person name="Webb J.S."/>
            <person name="Jaromczyk J."/>
            <person name="Schardl C.L."/>
        </authorList>
    </citation>
    <scope>NUCLEOTIDE SEQUENCE [LARGE SCALE GENOMIC DNA]</scope>
    <source>
        <strain evidence="2">IPB1</strain>
    </source>
</reference>
<dbReference type="AlphaFoldDB" id="A0A1C0TPF3"/>
<name>A0A1C0TPF3_9GAMM</name>
<protein>
    <submittedName>
        <fullName evidence="1">Uncharacterized protein</fullName>
    </submittedName>
</protein>
<dbReference type="OrthoDB" id="6372157at2"/>
<proteinExistence type="predicted"/>
<dbReference type="SUPFAM" id="SSF52540">
    <property type="entry name" value="P-loop containing nucleoside triphosphate hydrolases"/>
    <property type="match status" value="1"/>
</dbReference>
<dbReference type="Gene3D" id="3.40.50.300">
    <property type="entry name" value="P-loop containing nucleotide triphosphate hydrolases"/>
    <property type="match status" value="1"/>
</dbReference>
<dbReference type="Proteomes" id="UP000093366">
    <property type="component" value="Unassembled WGS sequence"/>
</dbReference>
<sequence>MNSELYKAYIDLAGPEVVQVEEGFIALVDAQTGLGKTYQATELQLEHLISDSRKKIIYTTNLRVNVTEAYEALIHRVNSDDGLTSSQKKQFLNNIIHIPSQESSIKLLHEDDWQVLLSEVEGAHYRKIITLKDSIKILTQAAQSLNHNQLNDELSERYSKLFRTIQSIFKDKLNKKEFSKTSIVNGVLEKLFPASRIDEESTQVIFMTSAKLLYPWHALNKNHRVSDVLKDSLIIIDEFDRQQGEFLSHLLKGGKDFDVISLVRRLYSSFQSFKVQGDDEFEGVDKSFSKFRELLTEFDSKWNVNLRPFINDATIQAGIENQNRVFTMLSDRMSLHTINFKHDELNSKIDEFNGSHEIGAGGGKSSITFVNNASQVVRSFCNAMLSATNTLSNNLRKTDGSKPHSTEDLIVKVLNHFGLAELSKDVISLLSARLSFRVQKDYKSYSYHDSGFEIAKVSKFSELDNTATAATFELALTPTGLLANWVLEGAKILGISATATSPSAIHNFDLAYLDNVLGDKFKQLSELQKQGIQREYLSKRRYKECQVDINVLSISENELRGGIEFLYKEFLGINIDELMLENRLCQLLEASPKSISFAKNRVNKLIGAIKRFSEHHSNRYLFCMLNNSYKGNEFFKFMEFVGRKYGVRIFENINAASFRNEKFNSVLQLLEESEEKVVVITNYQATGAGLSPSYKVNNISDFIYIGPEDEPPLQNKTDIDSIYIEQPKSLIGRFIFEDQQAEDRSLAIKKNIHDALMLHEKEVIVANDVKPILNKFIATNVKGMSVSSLIGFYKDTDDYRYAVFRYIEQALGRMCRTELKQKEISIMFDAEFDFIQTLASDNRDLAYLSVEYSSLISKIKSDCKYEAKQKLTHSYSAKASRNHAHIERLITSVYRHQNSDAIGQYNRLRSLVLQAPTASEMPIGEPNRYYIRSEVLGSYSYHIDYKDENGVTQVFINSDDYAGQKIVSGLSAKLDVLMQNKAVKEHFDESRFATSFGKHEYLIAPAMYDIYMGALGEETVFAILNEFGYKVEEMPEGTIEWFDGFLEIGYRILLIDVKHWDVEKSCLQRDDTLEKCKAKLENIKNEIPARFNGKKIQAMYINVSYEDGSTIKGSNFYKGGELLVESAKLLEADVIDVPGIIDINTGQSNTPPMEQLLNFLETLKGLSK</sequence>
<evidence type="ECO:0000313" key="2">
    <source>
        <dbReference type="Proteomes" id="UP000093366"/>
    </source>
</evidence>
<organism evidence="1 2">
    <name type="scientific">Pseudoalteromonas luteoviolacea</name>
    <dbReference type="NCBI Taxonomy" id="43657"/>
    <lineage>
        <taxon>Bacteria</taxon>
        <taxon>Pseudomonadati</taxon>
        <taxon>Pseudomonadota</taxon>
        <taxon>Gammaproteobacteria</taxon>
        <taxon>Alteromonadales</taxon>
        <taxon>Pseudoalteromonadaceae</taxon>
        <taxon>Pseudoalteromonas</taxon>
    </lineage>
</organism>
<gene>
    <name evidence="1" type="ORF">A7985_13470</name>
</gene>
<dbReference type="EMBL" id="MAUJ01000004">
    <property type="protein sequence ID" value="OCQ20804.1"/>
    <property type="molecule type" value="Genomic_DNA"/>
</dbReference>
<dbReference type="RefSeq" id="WP_065790986.1">
    <property type="nucleotide sequence ID" value="NZ_MAUJ01000004.1"/>
</dbReference>
<dbReference type="InterPro" id="IPR027417">
    <property type="entry name" value="P-loop_NTPase"/>
</dbReference>
<accession>A0A1C0TPF3</accession>
<comment type="caution">
    <text evidence="1">The sequence shown here is derived from an EMBL/GenBank/DDBJ whole genome shotgun (WGS) entry which is preliminary data.</text>
</comment>